<dbReference type="Proteomes" id="UP001199525">
    <property type="component" value="Unassembled WGS sequence"/>
</dbReference>
<reference evidence="1 2" key="1">
    <citation type="journal article" date="2021" name="Microorganisms">
        <title>Genome Evolution of Filamentous Cyanobacterium Nostoc Species: From Facultative Symbiosis to Free Living.</title>
        <authorList>
            <person name="Huo D."/>
            <person name="Li H."/>
            <person name="Cai F."/>
            <person name="Guo X."/>
            <person name="Qiao Z."/>
            <person name="Wang W."/>
            <person name="Yu G."/>
            <person name="Li R."/>
        </authorList>
    </citation>
    <scope>NUCLEOTIDE SEQUENCE [LARGE SCALE GENOMIC DNA]</scope>
    <source>
        <strain evidence="1 2">CHAB 5714</strain>
    </source>
</reference>
<name>A0ABS8I148_9NOSO</name>
<sequence>MVAQFPVEITTPAKTLTPQIKIDVRTFNEGIARSSEPGMQRDYRMCAVDIVINNVNKNLAVATFSRIFAYAQSLANNDINPTANTNLSAVETGANLLQAKPNTGIILSIDSTESISVCALTLSISNLRLDYMDEYFNSTLTYLTNAIASDLNP</sequence>
<evidence type="ECO:0000313" key="2">
    <source>
        <dbReference type="Proteomes" id="UP001199525"/>
    </source>
</evidence>
<gene>
    <name evidence="1" type="ORF">LC586_01625</name>
</gene>
<dbReference type="RefSeq" id="WP_229482646.1">
    <property type="nucleotide sequence ID" value="NZ_JAIVFQ010000002.1"/>
</dbReference>
<organism evidence="1 2">
    <name type="scientific">Nostoc favosum CHAB5714</name>
    <dbReference type="NCBI Taxonomy" id="2780399"/>
    <lineage>
        <taxon>Bacteria</taxon>
        <taxon>Bacillati</taxon>
        <taxon>Cyanobacteriota</taxon>
        <taxon>Cyanophyceae</taxon>
        <taxon>Nostocales</taxon>
        <taxon>Nostocaceae</taxon>
        <taxon>Nostoc</taxon>
        <taxon>Nostoc favosum</taxon>
    </lineage>
</organism>
<comment type="caution">
    <text evidence="1">The sequence shown here is derived from an EMBL/GenBank/DDBJ whole genome shotgun (WGS) entry which is preliminary data.</text>
</comment>
<accession>A0ABS8I148</accession>
<protein>
    <submittedName>
        <fullName evidence="1">Uncharacterized protein</fullName>
    </submittedName>
</protein>
<evidence type="ECO:0000313" key="1">
    <source>
        <dbReference type="EMBL" id="MCC5597972.1"/>
    </source>
</evidence>
<keyword evidence="2" id="KW-1185">Reference proteome</keyword>
<dbReference type="EMBL" id="JAIVFQ010000002">
    <property type="protein sequence ID" value="MCC5597972.1"/>
    <property type="molecule type" value="Genomic_DNA"/>
</dbReference>
<proteinExistence type="predicted"/>